<dbReference type="InterPro" id="IPR029044">
    <property type="entry name" value="Nucleotide-diphossugar_trans"/>
</dbReference>
<dbReference type="PANTHER" id="PTHR43646:SF6">
    <property type="entry name" value="PRE-MYCOFACTOCIN GLYCOSYLTRANSFERASE"/>
    <property type="match status" value="1"/>
</dbReference>
<reference evidence="2 3" key="1">
    <citation type="submission" date="2018-02" db="EMBL/GenBank/DDBJ databases">
        <title>Genomic Encyclopedia of Archaeal and Bacterial Type Strains, Phase II (KMG-II): from individual species to whole genera.</title>
        <authorList>
            <person name="Goeker M."/>
        </authorList>
    </citation>
    <scope>NUCLEOTIDE SEQUENCE [LARGE SCALE GENOMIC DNA]</scope>
    <source>
        <strain evidence="2 3">DSM 22857</strain>
    </source>
</reference>
<keyword evidence="3" id="KW-1185">Reference proteome</keyword>
<dbReference type="PANTHER" id="PTHR43646">
    <property type="entry name" value="GLYCOSYLTRANSFERASE"/>
    <property type="match status" value="1"/>
</dbReference>
<evidence type="ECO:0000313" key="2">
    <source>
        <dbReference type="EMBL" id="PPK95216.1"/>
    </source>
</evidence>
<dbReference type="Pfam" id="PF00535">
    <property type="entry name" value="Glycos_transf_2"/>
    <property type="match status" value="1"/>
</dbReference>
<accession>A0A2S6IM14</accession>
<dbReference type="CDD" id="cd00761">
    <property type="entry name" value="Glyco_tranf_GTA_type"/>
    <property type="match status" value="1"/>
</dbReference>
<evidence type="ECO:0000313" key="3">
    <source>
        <dbReference type="Proteomes" id="UP000239485"/>
    </source>
</evidence>
<dbReference type="OrthoDB" id="5243838at2"/>
<dbReference type="Gene3D" id="3.90.550.10">
    <property type="entry name" value="Spore Coat Polysaccharide Biosynthesis Protein SpsA, Chain A"/>
    <property type="match status" value="1"/>
</dbReference>
<organism evidence="2 3">
    <name type="scientific">Kineococcus xinjiangensis</name>
    <dbReference type="NCBI Taxonomy" id="512762"/>
    <lineage>
        <taxon>Bacteria</taxon>
        <taxon>Bacillati</taxon>
        <taxon>Actinomycetota</taxon>
        <taxon>Actinomycetes</taxon>
        <taxon>Kineosporiales</taxon>
        <taxon>Kineosporiaceae</taxon>
        <taxon>Kineococcus</taxon>
    </lineage>
</organism>
<proteinExistence type="predicted"/>
<dbReference type="InterPro" id="IPR001173">
    <property type="entry name" value="Glyco_trans_2-like"/>
</dbReference>
<feature type="domain" description="Glycosyltransferase 2-like" evidence="1">
    <location>
        <begin position="8"/>
        <end position="164"/>
    </location>
</feature>
<keyword evidence="2" id="KW-0808">Transferase</keyword>
<dbReference type="Proteomes" id="UP000239485">
    <property type="component" value="Unassembled WGS sequence"/>
</dbReference>
<evidence type="ECO:0000259" key="1">
    <source>
        <dbReference type="Pfam" id="PF00535"/>
    </source>
</evidence>
<name>A0A2S6IM14_9ACTN</name>
<dbReference type="EMBL" id="PTJD01000006">
    <property type="protein sequence ID" value="PPK95216.1"/>
    <property type="molecule type" value="Genomic_DNA"/>
</dbReference>
<gene>
    <name evidence="2" type="ORF">CLV92_10637</name>
</gene>
<protein>
    <submittedName>
        <fullName evidence="2">Glycosyl transferase family 2</fullName>
    </submittedName>
</protein>
<dbReference type="SUPFAM" id="SSF53448">
    <property type="entry name" value="Nucleotide-diphospho-sugar transferases"/>
    <property type="match status" value="1"/>
</dbReference>
<dbReference type="RefSeq" id="WP_158257182.1">
    <property type="nucleotide sequence ID" value="NZ_PTJD01000006.1"/>
</dbReference>
<comment type="caution">
    <text evidence="2">The sequence shown here is derived from an EMBL/GenBank/DDBJ whole genome shotgun (WGS) entry which is preliminary data.</text>
</comment>
<dbReference type="GO" id="GO:0016740">
    <property type="term" value="F:transferase activity"/>
    <property type="evidence" value="ECO:0007669"/>
    <property type="project" value="UniProtKB-KW"/>
</dbReference>
<sequence>MTDRSIDVIIPVRNAAGLLGACLERVRPQLAGGDSIVVVDDASTDDTAEVARRAGARVLSSAQPRGPYAARQEAATASTADHLVFLDVRCRPLPGWLDAHRRLLAEPGTALSCSVVEAVGGRSLASRVAAHQQPFRLEATTGGSRLPYYPTCNLGVLASAFREVGGFRPVRSGGDADLCWRIQQAGLGRLGIDRRTLVHWQPRDRLRDLVEQWYRYGKSSVELDRYGAEPAGHMVGPAAAAPVAGAAAPRGGALATLAQTAQAVRRRQVDASVAALSVAMFGVQRVGRLVALRNAR</sequence>
<dbReference type="AlphaFoldDB" id="A0A2S6IM14"/>